<accession>A0ABW4IDW7</accession>
<dbReference type="Gene3D" id="2.130.10.10">
    <property type="entry name" value="YVTN repeat-like/Quinoprotein amine dehydrogenase"/>
    <property type="match status" value="2"/>
</dbReference>
<dbReference type="Gene3D" id="2.60.40.10">
    <property type="entry name" value="Immunoglobulins"/>
    <property type="match status" value="1"/>
</dbReference>
<dbReference type="Gene3D" id="1.10.10.10">
    <property type="entry name" value="Winged helix-like DNA-binding domain superfamily/Winged helix DNA-binding domain"/>
    <property type="match status" value="1"/>
</dbReference>
<name>A0ABW4IDW7_9SPHI</name>
<dbReference type="EMBL" id="JBHUDG010000016">
    <property type="protein sequence ID" value="MFD1630395.1"/>
    <property type="molecule type" value="Genomic_DNA"/>
</dbReference>
<organism evidence="4 5">
    <name type="scientific">Pseudopedobacter beijingensis</name>
    <dbReference type="NCBI Taxonomy" id="1207056"/>
    <lineage>
        <taxon>Bacteria</taxon>
        <taxon>Pseudomonadati</taxon>
        <taxon>Bacteroidota</taxon>
        <taxon>Sphingobacteriia</taxon>
        <taxon>Sphingobacteriales</taxon>
        <taxon>Sphingobacteriaceae</taxon>
        <taxon>Pseudopedobacter</taxon>
    </lineage>
</organism>
<dbReference type="InterPro" id="IPR013783">
    <property type="entry name" value="Ig-like_fold"/>
</dbReference>
<gene>
    <name evidence="4" type="ORF">ACFSAH_10935</name>
</gene>
<sequence length="970" mass="112081">MINVIKYGYFFFLLVFPVLLNAQNQIGFPQINTYTGLDYGAGTQNWCIGQDERGIMYFANNEGLLAFDGRHWKLYPLPNRTIVRSLEITKEGRIYVGGQDEIGYFFPDRSGVLQYHSIRDLIPENERQLSDIWEIVQHKDALFFRTADKILRLVNNHFSVYRPKQLWEFMGEVHGEVYAQDMGEGLMYYQNGVWKKAPAHQVFFNDYVTSIQQYSTDTLLLSTLKNGFFLLGKDFIINKKTSADEEFKKNRIYRVLKIGENTYAVATSSAGCLIIDKQGHIHQKLSATEGLYINKLRSVFMDQNRNLWLGLDDGINFIAFNNAIKYIYPDKEKQRSSYSTLVNQGELYVGTSNGIYVNPIEPNINDFSLLRHSFTEVKNLRGQTWSLNAVDNKVVAGHEDGAYAIDENVGHLLYNSPATWLFESLNPDFPDKIIAGTYTGLNLISKQGSSFINEGKIAGVTESMRFVFHDGKVLWASHPYRGVFKFDLSEDLKKITKTTIYGNHKGLPSNLGNVVVKLKDRVIVAAKDGLYEYDIAKDAFKRSDILDRIFGRTVYHYLKEDTSGNIWFVSNKKIGVVHFENPLKLEKFDIIYFPELNSQVVAGFENIYPYNAQNVFIGANKGLIHINFEKYARNLKKINVILSSVKASNKADSILFGGYFVKNSGEILPYQDKNNQVVLEKSFNSLQFEFSSTLYEQQKNIQFSYKLEGFDDDWSEWNTRSEKSYTNLPKGVYVFKVKARNNFGNESSVATYTFEIEPAWYETNYFYFFCFMAFIFAIYAIIKQQQKKHIRAQNLLKKQHDLEIELNKSEIIKLQNEKLETEVIYKNKELATTSMHLVQKNKLLSKIKDGLLPLCEAPLSPEYEDELKKVIRLLNESEKSDSDWEQFSHHFDQIHSNFLTKLKDKFPNLSQNDLKLCAYLKMNLSSKEIAQLLSITIRAVEVSRYRLRKKLQLSSDTNLFDYLYQVTSDE</sequence>
<evidence type="ECO:0000259" key="3">
    <source>
        <dbReference type="SMART" id="SM00421"/>
    </source>
</evidence>
<keyword evidence="1" id="KW-0597">Phosphoprotein</keyword>
<keyword evidence="2" id="KW-0472">Membrane</keyword>
<feature type="transmembrane region" description="Helical" evidence="2">
    <location>
        <begin position="765"/>
        <end position="782"/>
    </location>
</feature>
<reference evidence="5" key="1">
    <citation type="journal article" date="2019" name="Int. J. Syst. Evol. Microbiol.">
        <title>The Global Catalogue of Microorganisms (GCM) 10K type strain sequencing project: providing services to taxonomists for standard genome sequencing and annotation.</title>
        <authorList>
            <consortium name="The Broad Institute Genomics Platform"/>
            <consortium name="The Broad Institute Genome Sequencing Center for Infectious Disease"/>
            <person name="Wu L."/>
            <person name="Ma J."/>
        </authorList>
    </citation>
    <scope>NUCLEOTIDE SEQUENCE [LARGE SCALE GENOMIC DNA]</scope>
    <source>
        <strain evidence="5">CCUG 53762</strain>
    </source>
</reference>
<evidence type="ECO:0000256" key="2">
    <source>
        <dbReference type="SAM" id="Phobius"/>
    </source>
</evidence>
<dbReference type="SUPFAM" id="SSF46894">
    <property type="entry name" value="C-terminal effector domain of the bipartite response regulators"/>
    <property type="match status" value="1"/>
</dbReference>
<keyword evidence="2" id="KW-1133">Transmembrane helix</keyword>
<dbReference type="SMART" id="SM00421">
    <property type="entry name" value="HTH_LUXR"/>
    <property type="match status" value="1"/>
</dbReference>
<dbReference type="PANTHER" id="PTHR43547">
    <property type="entry name" value="TWO-COMPONENT HISTIDINE KINASE"/>
    <property type="match status" value="1"/>
</dbReference>
<dbReference type="InterPro" id="IPR015943">
    <property type="entry name" value="WD40/YVTN_repeat-like_dom_sf"/>
</dbReference>
<evidence type="ECO:0000256" key="1">
    <source>
        <dbReference type="ARBA" id="ARBA00022553"/>
    </source>
</evidence>
<keyword evidence="5" id="KW-1185">Reference proteome</keyword>
<protein>
    <submittedName>
        <fullName evidence="4">Triple tyrosine motif-containing protein</fullName>
    </submittedName>
</protein>
<feature type="domain" description="HTH luxR-type" evidence="3">
    <location>
        <begin position="906"/>
        <end position="963"/>
    </location>
</feature>
<dbReference type="InterPro" id="IPR000792">
    <property type="entry name" value="Tscrpt_reg_LuxR_C"/>
</dbReference>
<dbReference type="Proteomes" id="UP001597118">
    <property type="component" value="Unassembled WGS sequence"/>
</dbReference>
<keyword evidence="2" id="KW-0812">Transmembrane</keyword>
<dbReference type="InterPro" id="IPR036388">
    <property type="entry name" value="WH-like_DNA-bd_sf"/>
</dbReference>
<evidence type="ECO:0000313" key="4">
    <source>
        <dbReference type="EMBL" id="MFD1630395.1"/>
    </source>
</evidence>
<comment type="caution">
    <text evidence="4">The sequence shown here is derived from an EMBL/GenBank/DDBJ whole genome shotgun (WGS) entry which is preliminary data.</text>
</comment>
<dbReference type="InterPro" id="IPR016032">
    <property type="entry name" value="Sig_transdc_resp-reg_C-effctor"/>
</dbReference>
<dbReference type="InterPro" id="IPR011123">
    <property type="entry name" value="Y_Y_Y"/>
</dbReference>
<dbReference type="PANTHER" id="PTHR43547:SF2">
    <property type="entry name" value="HYBRID SIGNAL TRANSDUCTION HISTIDINE KINASE C"/>
    <property type="match status" value="1"/>
</dbReference>
<proteinExistence type="predicted"/>
<evidence type="ECO:0000313" key="5">
    <source>
        <dbReference type="Proteomes" id="UP001597118"/>
    </source>
</evidence>
<dbReference type="Pfam" id="PF07495">
    <property type="entry name" value="Y_Y_Y"/>
    <property type="match status" value="1"/>
</dbReference>
<dbReference type="RefSeq" id="WP_379662772.1">
    <property type="nucleotide sequence ID" value="NZ_JBHUDG010000016.1"/>
</dbReference>